<keyword evidence="2" id="KW-1185">Reference proteome</keyword>
<comment type="caution">
    <text evidence="1">The sequence shown here is derived from an EMBL/GenBank/DDBJ whole genome shotgun (WGS) entry which is preliminary data.</text>
</comment>
<dbReference type="EMBL" id="CAJOBG010002351">
    <property type="protein sequence ID" value="CAF4000871.1"/>
    <property type="molecule type" value="Genomic_DNA"/>
</dbReference>
<dbReference type="AlphaFoldDB" id="A0A819P069"/>
<feature type="non-terminal residue" evidence="1">
    <location>
        <position position="1"/>
    </location>
</feature>
<sequence length="62" mass="7180">MKEFNLLLMPVNVFRHKRQCNVEHGSLNCWRATTDGFTYGLSTAMVDYCQALLQLRQTADDK</sequence>
<organism evidence="1 2">
    <name type="scientific">Rotaria magnacalcarata</name>
    <dbReference type="NCBI Taxonomy" id="392030"/>
    <lineage>
        <taxon>Eukaryota</taxon>
        <taxon>Metazoa</taxon>
        <taxon>Spiralia</taxon>
        <taxon>Gnathifera</taxon>
        <taxon>Rotifera</taxon>
        <taxon>Eurotatoria</taxon>
        <taxon>Bdelloidea</taxon>
        <taxon>Philodinida</taxon>
        <taxon>Philodinidae</taxon>
        <taxon>Rotaria</taxon>
    </lineage>
</organism>
<evidence type="ECO:0000313" key="2">
    <source>
        <dbReference type="Proteomes" id="UP000663866"/>
    </source>
</evidence>
<gene>
    <name evidence="1" type="ORF">OVN521_LOCUS15037</name>
</gene>
<name>A0A819P069_9BILA</name>
<reference evidence="1" key="1">
    <citation type="submission" date="2021-02" db="EMBL/GenBank/DDBJ databases">
        <authorList>
            <person name="Nowell W R."/>
        </authorList>
    </citation>
    <scope>NUCLEOTIDE SEQUENCE</scope>
</reference>
<proteinExistence type="predicted"/>
<protein>
    <submittedName>
        <fullName evidence="1">Uncharacterized protein</fullName>
    </submittedName>
</protein>
<dbReference type="Proteomes" id="UP000663866">
    <property type="component" value="Unassembled WGS sequence"/>
</dbReference>
<evidence type="ECO:0000313" key="1">
    <source>
        <dbReference type="EMBL" id="CAF4000871.1"/>
    </source>
</evidence>
<accession>A0A819P069</accession>